<sequence length="191" mass="20672">MTAYADLLIAQYTSSPKARATIQALAEDMKRSFDGALSVPDMLDIETAGGVNLNIIGKIVGQDRVLTGAVAREFFAFTGYAQTKGFRHSSAGGSPWYRHGDAINASGTLTDSEMRVLVRARCIKNFSDCTLDALEAACEVLFGKKKYSVDITGPCAWQITTMGADAFVLYCAKNLDVLPRASGMNYTFLEK</sequence>
<dbReference type="Proteomes" id="UP000306327">
    <property type="component" value="Unassembled WGS sequence"/>
</dbReference>
<evidence type="ECO:0000313" key="2">
    <source>
        <dbReference type="Proteomes" id="UP000306327"/>
    </source>
</evidence>
<name>A0AB38P988_9ENTR</name>
<comment type="caution">
    <text evidence="1">The sequence shown here is derived from an EMBL/GenBank/DDBJ whole genome shotgun (WGS) entry which is preliminary data.</text>
</comment>
<dbReference type="EMBL" id="QGAL01000001">
    <property type="protein sequence ID" value="TKK23454.1"/>
    <property type="molecule type" value="Genomic_DNA"/>
</dbReference>
<dbReference type="InterPro" id="IPR021283">
    <property type="entry name" value="Phage_Wedge1"/>
</dbReference>
<accession>A0AB38P988</accession>
<organism evidence="1 2">
    <name type="scientific">Enterobacter cancerogenus</name>
    <dbReference type="NCBI Taxonomy" id="69218"/>
    <lineage>
        <taxon>Bacteria</taxon>
        <taxon>Pseudomonadati</taxon>
        <taxon>Pseudomonadota</taxon>
        <taxon>Gammaproteobacteria</taxon>
        <taxon>Enterobacterales</taxon>
        <taxon>Enterobacteriaceae</taxon>
        <taxon>Enterobacter</taxon>
        <taxon>Enterobacter cloacae complex</taxon>
    </lineage>
</organism>
<reference evidence="1 2" key="1">
    <citation type="journal article" date="2019" name="Sci. Rep.">
        <title>Differences in resource use lead to coexistence of seed-transmitted microbial populations.</title>
        <authorList>
            <person name="Torres-Cortes G."/>
            <person name="Garcia B.J."/>
            <person name="Compant S."/>
            <person name="Rezki S."/>
            <person name="Jones P."/>
            <person name="Preveaux A."/>
            <person name="Briand M."/>
            <person name="Roulet A."/>
            <person name="Bouchez O."/>
            <person name="Jacobson D."/>
            <person name="Barret M."/>
        </authorList>
    </citation>
    <scope>NUCLEOTIDE SEQUENCE [LARGE SCALE GENOMIC DNA]</scope>
    <source>
        <strain evidence="1 2">CFBP13530</strain>
    </source>
</reference>
<dbReference type="RefSeq" id="WP_137272007.1">
    <property type="nucleotide sequence ID" value="NZ_QGAL01000001.1"/>
</dbReference>
<proteinExistence type="predicted"/>
<gene>
    <name evidence="1" type="ORF">EcCFBP13530_04680</name>
</gene>
<dbReference type="AlphaFoldDB" id="A0AB38P988"/>
<dbReference type="Pfam" id="PF11041">
    <property type="entry name" value="Phage_Wedge1"/>
    <property type="match status" value="1"/>
</dbReference>
<protein>
    <recommendedName>
        <fullName evidence="3">DUF2612 domain-containing protein</fullName>
    </recommendedName>
</protein>
<evidence type="ECO:0000313" key="1">
    <source>
        <dbReference type="EMBL" id="TKK23454.1"/>
    </source>
</evidence>
<evidence type="ECO:0008006" key="3">
    <source>
        <dbReference type="Google" id="ProtNLM"/>
    </source>
</evidence>